<reference evidence="1 2" key="2">
    <citation type="submission" date="2018-11" db="EMBL/GenBank/DDBJ databases">
        <authorList>
            <consortium name="Pathogen Informatics"/>
        </authorList>
    </citation>
    <scope>NUCLEOTIDE SEQUENCE [LARGE SCALE GENOMIC DNA]</scope>
</reference>
<sequence>MNSAYKGNIEVAKQLTDDRFNDVKQRISNTNQVILVAIRTAEREELFMVLYKALCKELNVMFQLKLICSGKQSATAACKAGFLGLSLSTYNLVYAAWKIAEGKRKEAIDEAYKSYQRSVREDSEQNIHPAYYLGSAVLTALEKIEDF</sequence>
<evidence type="ECO:0000313" key="3">
    <source>
        <dbReference type="WBParaSite" id="NBR_0001656401-mRNA-1"/>
    </source>
</evidence>
<protein>
    <submittedName>
        <fullName evidence="3">DUF4116 domain-containing protein</fullName>
    </submittedName>
</protein>
<gene>
    <name evidence="1" type="ORF">NBR_LOCUS16565</name>
</gene>
<dbReference type="EMBL" id="UYSL01022263">
    <property type="protein sequence ID" value="VDL80160.1"/>
    <property type="molecule type" value="Genomic_DNA"/>
</dbReference>
<dbReference type="Proteomes" id="UP000271162">
    <property type="component" value="Unassembled WGS sequence"/>
</dbReference>
<evidence type="ECO:0000313" key="1">
    <source>
        <dbReference type="EMBL" id="VDL80160.1"/>
    </source>
</evidence>
<dbReference type="WBParaSite" id="NBR_0001656401-mRNA-1">
    <property type="protein sequence ID" value="NBR_0001656401-mRNA-1"/>
    <property type="gene ID" value="NBR_0001656401"/>
</dbReference>
<proteinExistence type="predicted"/>
<keyword evidence="2" id="KW-1185">Reference proteome</keyword>
<organism evidence="3">
    <name type="scientific">Nippostrongylus brasiliensis</name>
    <name type="common">Rat hookworm</name>
    <dbReference type="NCBI Taxonomy" id="27835"/>
    <lineage>
        <taxon>Eukaryota</taxon>
        <taxon>Metazoa</taxon>
        <taxon>Ecdysozoa</taxon>
        <taxon>Nematoda</taxon>
        <taxon>Chromadorea</taxon>
        <taxon>Rhabditida</taxon>
        <taxon>Rhabditina</taxon>
        <taxon>Rhabditomorpha</taxon>
        <taxon>Strongyloidea</taxon>
        <taxon>Heligmosomidae</taxon>
        <taxon>Nippostrongylus</taxon>
    </lineage>
</organism>
<accession>A0A0N4YI43</accession>
<dbReference type="AlphaFoldDB" id="A0A0N4YI43"/>
<name>A0A0N4YI43_NIPBR</name>
<reference evidence="3" key="1">
    <citation type="submission" date="2017-02" db="UniProtKB">
        <authorList>
            <consortium name="WormBaseParasite"/>
        </authorList>
    </citation>
    <scope>IDENTIFICATION</scope>
</reference>
<evidence type="ECO:0000313" key="2">
    <source>
        <dbReference type="Proteomes" id="UP000271162"/>
    </source>
</evidence>